<dbReference type="PANTHER" id="PTHR45527">
    <property type="entry name" value="NONRIBOSOMAL PEPTIDE SYNTHETASE"/>
    <property type="match status" value="1"/>
</dbReference>
<name>A0ABR2WCB3_9FUNG</name>
<sequence>MTLLAAFEILLYKYTGQDDIAVGSPIANRNRKEIEELIGFFVNTQAIRVKMNQDLTFNELLARVKDVTLGAYSNQDIPFEQIVAELQPERDLSRNPLVQVMFALQDASFENFKFNDITATPFDTGEITTRFDLEVHFWRNGDGLKADFIYSTDLFSSDTIFRMISDLRKILKAAVDSPDQTIGMFQLVDHIERKNLLVTMNMTATDYPRYKSIVDIFEQQVRNTPDAIGVVHNDEQLTYRELHQLSNRVASRLARLGVGIESSVGICMERSPLMIVVLLAVLKTGGAYVPLDSQYPQDRLRFILEDTQALVVICQQSTSLVIPVGSHNILCLDDDIASIMQLPEDYVPRCPTSSNLAYTIYTSGSTGVPKGYPK</sequence>
<evidence type="ECO:0000313" key="5">
    <source>
        <dbReference type="EMBL" id="KAK9739798.1"/>
    </source>
</evidence>
<comment type="caution">
    <text evidence="5">The sequence shown here is derived from an EMBL/GenBank/DDBJ whole genome shotgun (WGS) entry which is preliminary data.</text>
</comment>
<evidence type="ECO:0000259" key="4">
    <source>
        <dbReference type="Pfam" id="PF00668"/>
    </source>
</evidence>
<dbReference type="Gene3D" id="3.30.559.30">
    <property type="entry name" value="Nonribosomal peptide synthetase, condensation domain"/>
    <property type="match status" value="1"/>
</dbReference>
<dbReference type="SUPFAM" id="SSF56801">
    <property type="entry name" value="Acetyl-CoA synthetase-like"/>
    <property type="match status" value="1"/>
</dbReference>
<dbReference type="PANTHER" id="PTHR45527:SF1">
    <property type="entry name" value="FATTY ACID SYNTHASE"/>
    <property type="match status" value="1"/>
</dbReference>
<dbReference type="Pfam" id="PF00668">
    <property type="entry name" value="Condensation"/>
    <property type="match status" value="1"/>
</dbReference>
<dbReference type="InterPro" id="IPR001242">
    <property type="entry name" value="Condensation_dom"/>
</dbReference>
<evidence type="ECO:0000313" key="6">
    <source>
        <dbReference type="Proteomes" id="UP001479436"/>
    </source>
</evidence>
<dbReference type="InterPro" id="IPR000873">
    <property type="entry name" value="AMP-dep_synth/lig_dom"/>
</dbReference>
<proteinExistence type="predicted"/>
<dbReference type="Gene3D" id="3.40.50.980">
    <property type="match status" value="2"/>
</dbReference>
<feature type="domain" description="Condensation" evidence="4">
    <location>
        <begin position="2"/>
        <end position="197"/>
    </location>
</feature>
<keyword evidence="6" id="KW-1185">Reference proteome</keyword>
<reference evidence="5 6" key="1">
    <citation type="submission" date="2023-04" db="EMBL/GenBank/DDBJ databases">
        <title>Genome of Basidiobolus ranarum AG-B5.</title>
        <authorList>
            <person name="Stajich J.E."/>
            <person name="Carter-House D."/>
            <person name="Gryganskyi A."/>
        </authorList>
    </citation>
    <scope>NUCLEOTIDE SEQUENCE [LARGE SCALE GENOMIC DNA]</scope>
    <source>
        <strain evidence="5 6">AG-B5</strain>
    </source>
</reference>
<keyword evidence="1" id="KW-0596">Phosphopantetheine</keyword>
<dbReference type="SUPFAM" id="SSF52777">
    <property type="entry name" value="CoA-dependent acyltransferases"/>
    <property type="match status" value="1"/>
</dbReference>
<dbReference type="InterPro" id="IPR023213">
    <property type="entry name" value="CAT-like_dom_sf"/>
</dbReference>
<dbReference type="EMBL" id="JASJQH010005786">
    <property type="protein sequence ID" value="KAK9739798.1"/>
    <property type="molecule type" value="Genomic_DNA"/>
</dbReference>
<dbReference type="CDD" id="cd19531">
    <property type="entry name" value="LCL_NRPS-like"/>
    <property type="match status" value="1"/>
</dbReference>
<evidence type="ECO:0000259" key="3">
    <source>
        <dbReference type="Pfam" id="PF00501"/>
    </source>
</evidence>
<feature type="domain" description="AMP-dependent synthetase/ligase" evidence="3">
    <location>
        <begin position="217"/>
        <end position="371"/>
    </location>
</feature>
<keyword evidence="2" id="KW-0597">Phosphoprotein</keyword>
<dbReference type="Pfam" id="PF00501">
    <property type="entry name" value="AMP-binding"/>
    <property type="match status" value="1"/>
</dbReference>
<organism evidence="5 6">
    <name type="scientific">Basidiobolus ranarum</name>
    <dbReference type="NCBI Taxonomy" id="34480"/>
    <lineage>
        <taxon>Eukaryota</taxon>
        <taxon>Fungi</taxon>
        <taxon>Fungi incertae sedis</taxon>
        <taxon>Zoopagomycota</taxon>
        <taxon>Entomophthoromycotina</taxon>
        <taxon>Basidiobolomycetes</taxon>
        <taxon>Basidiobolales</taxon>
        <taxon>Basidiobolaceae</taxon>
        <taxon>Basidiobolus</taxon>
    </lineage>
</organism>
<evidence type="ECO:0000256" key="1">
    <source>
        <dbReference type="ARBA" id="ARBA00022450"/>
    </source>
</evidence>
<dbReference type="Proteomes" id="UP001479436">
    <property type="component" value="Unassembled WGS sequence"/>
</dbReference>
<accession>A0ABR2WCB3</accession>
<dbReference type="Gene3D" id="3.30.559.10">
    <property type="entry name" value="Chloramphenicol acetyltransferase-like domain"/>
    <property type="match status" value="1"/>
</dbReference>
<gene>
    <name evidence="5" type="ORF">K7432_018358</name>
</gene>
<evidence type="ECO:0000256" key="2">
    <source>
        <dbReference type="ARBA" id="ARBA00022553"/>
    </source>
</evidence>
<protein>
    <submittedName>
        <fullName evidence="5">Uncharacterized protein</fullName>
    </submittedName>
</protein>